<sequence>MVVPWKQGSHIWRKMLECRDEIEHKIVWKPRMGSSLFWFDNWTRLGALYFVTPPDFYCDESVHNVYDVIVYGSWDEKKLLEILPQELAQHVTENIKPPLLHHDLDRPYWSLEHKGSFSVKSAWEYTRRRKDPSVVYKNIWVRGLPFKITFFMWKVWKGKLSFDDYFRRLGYFMSSKCWCYANPYEETMEHVLFNSYAARTV</sequence>
<name>A0AC58RWI5_TOBAC</name>
<dbReference type="Proteomes" id="UP000790787">
    <property type="component" value="Chromosome 9"/>
</dbReference>
<accession>A0AC58RWI5</accession>
<protein>
    <submittedName>
        <fullName evidence="2">Uncharacterized protein LOC142163852</fullName>
    </submittedName>
</protein>
<evidence type="ECO:0000313" key="2">
    <source>
        <dbReference type="RefSeq" id="XP_075077099.1"/>
    </source>
</evidence>
<keyword evidence="1" id="KW-1185">Reference proteome</keyword>
<organism evidence="1 2">
    <name type="scientific">Nicotiana tabacum</name>
    <name type="common">Common tobacco</name>
    <dbReference type="NCBI Taxonomy" id="4097"/>
    <lineage>
        <taxon>Eukaryota</taxon>
        <taxon>Viridiplantae</taxon>
        <taxon>Streptophyta</taxon>
        <taxon>Embryophyta</taxon>
        <taxon>Tracheophyta</taxon>
        <taxon>Spermatophyta</taxon>
        <taxon>Magnoliopsida</taxon>
        <taxon>eudicotyledons</taxon>
        <taxon>Gunneridae</taxon>
        <taxon>Pentapetalae</taxon>
        <taxon>asterids</taxon>
        <taxon>lamiids</taxon>
        <taxon>Solanales</taxon>
        <taxon>Solanaceae</taxon>
        <taxon>Nicotianoideae</taxon>
        <taxon>Nicotianeae</taxon>
        <taxon>Nicotiana</taxon>
    </lineage>
</organism>
<evidence type="ECO:0000313" key="1">
    <source>
        <dbReference type="Proteomes" id="UP000790787"/>
    </source>
</evidence>
<dbReference type="RefSeq" id="XP_075077099.1">
    <property type="nucleotide sequence ID" value="XM_075220998.1"/>
</dbReference>
<reference evidence="2" key="2">
    <citation type="submission" date="2025-08" db="UniProtKB">
        <authorList>
            <consortium name="RefSeq"/>
        </authorList>
    </citation>
    <scope>IDENTIFICATION</scope>
    <source>
        <tissue evidence="2">Leaf</tissue>
    </source>
</reference>
<gene>
    <name evidence="2" type="primary">LOC142163852</name>
</gene>
<reference evidence="1" key="1">
    <citation type="journal article" date="2014" name="Nat. Commun.">
        <title>The tobacco genome sequence and its comparison with those of tomato and potato.</title>
        <authorList>
            <person name="Sierro N."/>
            <person name="Battey J.N."/>
            <person name="Ouadi S."/>
            <person name="Bakaher N."/>
            <person name="Bovet L."/>
            <person name="Willig A."/>
            <person name="Goepfert S."/>
            <person name="Peitsch M.C."/>
            <person name="Ivanov N.V."/>
        </authorList>
    </citation>
    <scope>NUCLEOTIDE SEQUENCE [LARGE SCALE GENOMIC DNA]</scope>
</reference>
<proteinExistence type="predicted"/>